<dbReference type="Pfam" id="PF00106">
    <property type="entry name" value="adh_short"/>
    <property type="match status" value="1"/>
</dbReference>
<gene>
    <name evidence="2" type="ORF">BS50DRAFT_564249</name>
</gene>
<proteinExistence type="predicted"/>
<organism evidence="2 3">
    <name type="scientific">Corynespora cassiicola Philippines</name>
    <dbReference type="NCBI Taxonomy" id="1448308"/>
    <lineage>
        <taxon>Eukaryota</taxon>
        <taxon>Fungi</taxon>
        <taxon>Dikarya</taxon>
        <taxon>Ascomycota</taxon>
        <taxon>Pezizomycotina</taxon>
        <taxon>Dothideomycetes</taxon>
        <taxon>Pleosporomycetidae</taxon>
        <taxon>Pleosporales</taxon>
        <taxon>Corynesporascaceae</taxon>
        <taxon>Corynespora</taxon>
    </lineage>
</organism>
<dbReference type="Proteomes" id="UP000240883">
    <property type="component" value="Unassembled WGS sequence"/>
</dbReference>
<name>A0A2T2N3Z3_CORCC</name>
<dbReference type="STRING" id="1448308.A0A2T2N3Z3"/>
<dbReference type="OrthoDB" id="542013at2759"/>
<dbReference type="EMBL" id="KZ678150">
    <property type="protein sequence ID" value="PSN60165.1"/>
    <property type="molecule type" value="Genomic_DNA"/>
</dbReference>
<dbReference type="InterPro" id="IPR036291">
    <property type="entry name" value="NAD(P)-bd_dom_sf"/>
</dbReference>
<dbReference type="AlphaFoldDB" id="A0A2T2N3Z3"/>
<reference evidence="2 3" key="1">
    <citation type="journal article" date="2018" name="Front. Microbiol.">
        <title>Genome-Wide Analysis of Corynespora cassiicola Leaf Fall Disease Putative Effectors.</title>
        <authorList>
            <person name="Lopez D."/>
            <person name="Ribeiro S."/>
            <person name="Label P."/>
            <person name="Fumanal B."/>
            <person name="Venisse J.S."/>
            <person name="Kohler A."/>
            <person name="de Oliveira R.R."/>
            <person name="Labutti K."/>
            <person name="Lipzen A."/>
            <person name="Lail K."/>
            <person name="Bauer D."/>
            <person name="Ohm R.A."/>
            <person name="Barry K.W."/>
            <person name="Spatafora J."/>
            <person name="Grigoriev I.V."/>
            <person name="Martin F.M."/>
            <person name="Pujade-Renaud V."/>
        </authorList>
    </citation>
    <scope>NUCLEOTIDE SEQUENCE [LARGE SCALE GENOMIC DNA]</scope>
    <source>
        <strain evidence="2 3">Philippines</strain>
    </source>
</reference>
<evidence type="ECO:0000256" key="1">
    <source>
        <dbReference type="ARBA" id="ARBA00023002"/>
    </source>
</evidence>
<protein>
    <submittedName>
        <fullName evidence="2">NAD(P)-binding protein</fullName>
    </submittedName>
</protein>
<dbReference type="PRINTS" id="PR00081">
    <property type="entry name" value="GDHRDH"/>
</dbReference>
<keyword evidence="1" id="KW-0560">Oxidoreductase</keyword>
<dbReference type="Gene3D" id="3.40.50.720">
    <property type="entry name" value="NAD(P)-binding Rossmann-like Domain"/>
    <property type="match status" value="1"/>
</dbReference>
<evidence type="ECO:0000313" key="2">
    <source>
        <dbReference type="EMBL" id="PSN60165.1"/>
    </source>
</evidence>
<sequence length="325" mass="35090">MPSIAFMIRNVLVHPPVPTASFQDKTVIVTGGNTGLGLEAARRLIQLGAAKVILACRSLDKGAAAALDIQTTTQCSPQRIEAWKLDMSSYASVQEFASRASTELPRLDALIANAGVARLQFAVTEDNEETITTNVVSTALLGFMLHPKLRETAAKFGTQTHFTIVGSELYADAKFKESKVPAGEIFATLNDEKKSVMADRYNVSKLLNYFIANQMALLSPLESSGVVVNCVAPGFCKSGLMGDYPRILVRLMHVLARPTEVGSRNLVLGASGQSETHGRYVSDAKVENTMRALAGGVQGQDLQKRVWGELKEKLEVIRPGVTNLV</sequence>
<dbReference type="PANTHER" id="PTHR43157:SF31">
    <property type="entry name" value="PHOSPHATIDYLINOSITOL-GLYCAN BIOSYNTHESIS CLASS F PROTEIN"/>
    <property type="match status" value="1"/>
</dbReference>
<dbReference type="SUPFAM" id="SSF51735">
    <property type="entry name" value="NAD(P)-binding Rossmann-fold domains"/>
    <property type="match status" value="1"/>
</dbReference>
<evidence type="ECO:0000313" key="3">
    <source>
        <dbReference type="Proteomes" id="UP000240883"/>
    </source>
</evidence>
<dbReference type="GO" id="GO:0016491">
    <property type="term" value="F:oxidoreductase activity"/>
    <property type="evidence" value="ECO:0007669"/>
    <property type="project" value="UniProtKB-KW"/>
</dbReference>
<dbReference type="InterPro" id="IPR002347">
    <property type="entry name" value="SDR_fam"/>
</dbReference>
<dbReference type="PANTHER" id="PTHR43157">
    <property type="entry name" value="PHOSPHATIDYLINOSITOL-GLYCAN BIOSYNTHESIS CLASS F PROTEIN-RELATED"/>
    <property type="match status" value="1"/>
</dbReference>
<keyword evidence="3" id="KW-1185">Reference proteome</keyword>
<accession>A0A2T2N3Z3</accession>